<dbReference type="PRINTS" id="PR00765">
    <property type="entry name" value="CRBOXYPTASEA"/>
</dbReference>
<dbReference type="InterPro" id="IPR000834">
    <property type="entry name" value="Peptidase_M14"/>
</dbReference>
<reference evidence="13 14" key="1">
    <citation type="submission" date="2022-12" db="EMBL/GenBank/DDBJ databases">
        <title>Chromosome-level genome of Tegillarca granosa.</title>
        <authorList>
            <person name="Kim J."/>
        </authorList>
    </citation>
    <scope>NUCLEOTIDE SEQUENCE [LARGE SCALE GENOMIC DNA]</scope>
    <source>
        <strain evidence="13">Teg-2019</strain>
        <tissue evidence="13">Adductor muscle</tissue>
    </source>
</reference>
<keyword evidence="3" id="KW-0121">Carboxypeptidase</keyword>
<dbReference type="InterPro" id="IPR003146">
    <property type="entry name" value="M14A_act_pep"/>
</dbReference>
<dbReference type="InterPro" id="IPR057246">
    <property type="entry name" value="CARBOXYPEPT_ZN_1"/>
</dbReference>
<dbReference type="CDD" id="cd03860">
    <property type="entry name" value="M14_CP_A-B_like"/>
    <property type="match status" value="1"/>
</dbReference>
<dbReference type="PANTHER" id="PTHR11705:SF91">
    <property type="entry name" value="FI01817P-RELATED"/>
    <property type="match status" value="1"/>
</dbReference>
<comment type="caution">
    <text evidence="13">The sequence shown here is derived from an EMBL/GenBank/DDBJ whole genome shotgun (WGS) entry which is preliminary data.</text>
</comment>
<dbReference type="PROSITE" id="PS52035">
    <property type="entry name" value="PEPTIDASE_M14"/>
    <property type="match status" value="1"/>
</dbReference>
<dbReference type="Gene3D" id="3.40.630.10">
    <property type="entry name" value="Zn peptidases"/>
    <property type="match status" value="1"/>
</dbReference>
<evidence type="ECO:0000256" key="6">
    <source>
        <dbReference type="ARBA" id="ARBA00022729"/>
    </source>
</evidence>
<dbReference type="EMBL" id="JARBDR010000917">
    <property type="protein sequence ID" value="KAJ8302658.1"/>
    <property type="molecule type" value="Genomic_DNA"/>
</dbReference>
<dbReference type="SUPFAM" id="SSF54897">
    <property type="entry name" value="Protease propeptides/inhibitors"/>
    <property type="match status" value="1"/>
</dbReference>
<evidence type="ECO:0000259" key="12">
    <source>
        <dbReference type="PROSITE" id="PS52035"/>
    </source>
</evidence>
<name>A0ABQ9EBD4_TEGGR</name>
<keyword evidence="9" id="KW-0482">Metalloprotease</keyword>
<keyword evidence="14" id="KW-1185">Reference proteome</keyword>
<keyword evidence="6" id="KW-0732">Signal</keyword>
<keyword evidence="4" id="KW-0645">Protease</keyword>
<comment type="caution">
    <text evidence="11">Lacks conserved residue(s) required for the propagation of feature annotation.</text>
</comment>
<evidence type="ECO:0000256" key="9">
    <source>
        <dbReference type="ARBA" id="ARBA00023049"/>
    </source>
</evidence>
<dbReference type="SUPFAM" id="SSF53187">
    <property type="entry name" value="Zn-dependent exopeptidases"/>
    <property type="match status" value="1"/>
</dbReference>
<feature type="domain" description="Peptidase M14" evidence="12">
    <location>
        <begin position="58"/>
        <end position="340"/>
    </location>
</feature>
<keyword evidence="10" id="KW-1015">Disulfide bond</keyword>
<evidence type="ECO:0000256" key="5">
    <source>
        <dbReference type="ARBA" id="ARBA00022723"/>
    </source>
</evidence>
<dbReference type="PROSITE" id="PS00132">
    <property type="entry name" value="CARBOXYPEPT_ZN_1"/>
    <property type="match status" value="1"/>
</dbReference>
<proteinExistence type="inferred from homology"/>
<evidence type="ECO:0000256" key="11">
    <source>
        <dbReference type="PROSITE-ProRule" id="PRU01379"/>
    </source>
</evidence>
<keyword evidence="8" id="KW-0862">Zinc</keyword>
<dbReference type="Proteomes" id="UP001217089">
    <property type="component" value="Unassembled WGS sequence"/>
</dbReference>
<dbReference type="Pfam" id="PF02244">
    <property type="entry name" value="Propep_M14"/>
    <property type="match status" value="1"/>
</dbReference>
<evidence type="ECO:0000256" key="2">
    <source>
        <dbReference type="ARBA" id="ARBA00005988"/>
    </source>
</evidence>
<keyword evidence="7" id="KW-0378">Hydrolase</keyword>
<protein>
    <recommendedName>
        <fullName evidence="12">Peptidase M14 domain-containing protein</fullName>
    </recommendedName>
</protein>
<dbReference type="InterPro" id="IPR036990">
    <property type="entry name" value="M14A-like_propep"/>
</dbReference>
<evidence type="ECO:0000256" key="7">
    <source>
        <dbReference type="ARBA" id="ARBA00022801"/>
    </source>
</evidence>
<evidence type="ECO:0000313" key="13">
    <source>
        <dbReference type="EMBL" id="KAJ8302658.1"/>
    </source>
</evidence>
<accession>A0ABQ9EBD4</accession>
<sequence length="345" mass="38163">MDIHVLPEELDKFHKGLQSIGTDVKVVINDLQKLIDIEKNSTTGHREARAAHLISHTTYHTFNTISSYLDSVAAASNIAQVVTIGQTTEGRPLKLLKVSSGGTGKKAIFMDGGIHAREWVASATVIYLIDQIVFNQNRDSQVATLLNHFDFYLMPMERLWRKNRADADRFSFFGSCKGVDLNRNFGYHWNPDAGGSRDPCNDIYAGHSAMSEPETAALGRYLDSHGSSIIAYLNFHSYGEYWLYPWGYTSTLPTDWRDLDHAARAAANAIHGVHHASFTVGEDTRVLYVAAGGADDYAKGHAVELRPDDNSRYGFVLPASQIISSGQEIWAGLKAFAADIIQREG</sequence>
<dbReference type="Pfam" id="PF00246">
    <property type="entry name" value="Peptidase_M14"/>
    <property type="match status" value="1"/>
</dbReference>
<comment type="cofactor">
    <cofactor evidence="1">
        <name>Zn(2+)</name>
        <dbReference type="ChEBI" id="CHEBI:29105"/>
    </cofactor>
</comment>
<organism evidence="13 14">
    <name type="scientific">Tegillarca granosa</name>
    <name type="common">Malaysian cockle</name>
    <name type="synonym">Anadara granosa</name>
    <dbReference type="NCBI Taxonomy" id="220873"/>
    <lineage>
        <taxon>Eukaryota</taxon>
        <taxon>Metazoa</taxon>
        <taxon>Spiralia</taxon>
        <taxon>Lophotrochozoa</taxon>
        <taxon>Mollusca</taxon>
        <taxon>Bivalvia</taxon>
        <taxon>Autobranchia</taxon>
        <taxon>Pteriomorphia</taxon>
        <taxon>Arcoida</taxon>
        <taxon>Arcoidea</taxon>
        <taxon>Arcidae</taxon>
        <taxon>Tegillarca</taxon>
    </lineage>
</organism>
<evidence type="ECO:0000256" key="8">
    <source>
        <dbReference type="ARBA" id="ARBA00022833"/>
    </source>
</evidence>
<dbReference type="PANTHER" id="PTHR11705">
    <property type="entry name" value="PROTEASE FAMILY M14 CARBOXYPEPTIDASE A,B"/>
    <property type="match status" value="1"/>
</dbReference>
<keyword evidence="5" id="KW-0479">Metal-binding</keyword>
<evidence type="ECO:0000256" key="10">
    <source>
        <dbReference type="ARBA" id="ARBA00023157"/>
    </source>
</evidence>
<feature type="non-terminal residue" evidence="13">
    <location>
        <position position="345"/>
    </location>
</feature>
<evidence type="ECO:0000256" key="4">
    <source>
        <dbReference type="ARBA" id="ARBA00022670"/>
    </source>
</evidence>
<evidence type="ECO:0000256" key="3">
    <source>
        <dbReference type="ARBA" id="ARBA00022645"/>
    </source>
</evidence>
<comment type="similarity">
    <text evidence="2 11">Belongs to the peptidase M14 family.</text>
</comment>
<evidence type="ECO:0000313" key="14">
    <source>
        <dbReference type="Proteomes" id="UP001217089"/>
    </source>
</evidence>
<dbReference type="Gene3D" id="3.30.70.340">
    <property type="entry name" value="Metallocarboxypeptidase-like"/>
    <property type="match status" value="1"/>
</dbReference>
<gene>
    <name evidence="13" type="ORF">KUTeg_019054</name>
</gene>
<evidence type="ECO:0000256" key="1">
    <source>
        <dbReference type="ARBA" id="ARBA00001947"/>
    </source>
</evidence>
<dbReference type="SMART" id="SM00631">
    <property type="entry name" value="Zn_pept"/>
    <property type="match status" value="1"/>
</dbReference>